<dbReference type="EMBL" id="BDQX01000054">
    <property type="protein sequence ID" value="GBG06844.1"/>
    <property type="molecule type" value="Genomic_DNA"/>
</dbReference>
<dbReference type="Proteomes" id="UP000245202">
    <property type="component" value="Unassembled WGS sequence"/>
</dbReference>
<comment type="caution">
    <text evidence="1">The sequence shown here is derived from an EMBL/GenBank/DDBJ whole genome shotgun (WGS) entry which is preliminary data.</text>
</comment>
<evidence type="ECO:0000313" key="2">
    <source>
        <dbReference type="Proteomes" id="UP000245202"/>
    </source>
</evidence>
<sequence>MNMNPLLHRRLLALGLGMQHRDAGILASAATRTMLVKNTPGECLDGSRGIGCLALLRRLAPIHVAHPPSIQDINGSYLPNSP</sequence>
<accession>A0A2R5ETX4</accession>
<proteinExistence type="predicted"/>
<evidence type="ECO:0000313" key="1">
    <source>
        <dbReference type="EMBL" id="GBG06844.1"/>
    </source>
</evidence>
<dbReference type="AlphaFoldDB" id="A0A2R5ETX4"/>
<organism evidence="1 2">
    <name type="scientific">Paenibacillus agaridevorans</name>
    <dbReference type="NCBI Taxonomy" id="171404"/>
    <lineage>
        <taxon>Bacteria</taxon>
        <taxon>Bacillati</taxon>
        <taxon>Bacillota</taxon>
        <taxon>Bacilli</taxon>
        <taxon>Bacillales</taxon>
        <taxon>Paenibacillaceae</taxon>
        <taxon>Paenibacillus</taxon>
    </lineage>
</organism>
<keyword evidence="2" id="KW-1185">Reference proteome</keyword>
<gene>
    <name evidence="1" type="ORF">PAT3040_01385</name>
</gene>
<protein>
    <submittedName>
        <fullName evidence="1">Uncharacterized protein</fullName>
    </submittedName>
</protein>
<reference evidence="1 2" key="1">
    <citation type="submission" date="2017-08" db="EMBL/GenBank/DDBJ databases">
        <title>Substantial Increase in Enzyme Production by Combined Drug-Resistance Mutations in Paenibacillus agaridevorans.</title>
        <authorList>
            <person name="Tanaka Y."/>
            <person name="Funane K."/>
            <person name="Hosaka T."/>
            <person name="Shiwa Y."/>
            <person name="Fujita N."/>
            <person name="Miyazaki T."/>
            <person name="Yoshikawa H."/>
            <person name="Murakami K."/>
            <person name="Kasahara K."/>
            <person name="Inaoka T."/>
            <person name="Hiraga Y."/>
            <person name="Ochi K."/>
        </authorList>
    </citation>
    <scope>NUCLEOTIDE SEQUENCE [LARGE SCALE GENOMIC DNA]</scope>
    <source>
        <strain evidence="1 2">T-3040</strain>
    </source>
</reference>
<name>A0A2R5ETX4_9BACL</name>